<dbReference type="EMBL" id="JASBWS010000015">
    <property type="protein sequence ID" value="KAJ9112410.1"/>
    <property type="molecule type" value="Genomic_DNA"/>
</dbReference>
<gene>
    <name evidence="1" type="ORF">QFC20_002198</name>
</gene>
<sequence length="271" mass="30932">MPHKRYCDRIQTFYQGIREGEKDSLSGSYVDDTPKGAARILNSLKVRQQYHEKKKIEAATPATTKKGKGKQKDTKNGLPKIIPGESLGDFNRRLEEHMRPAVTQAMKDANAKKADEARKLALEKKERREAQQEAKRRKDAGLPQVKKGESEDEEAPAAGRKGPFGKRTRHEDLDSDDESKNRKRGKTEFEKPAVRHSILDVMTAPPVLPKLKKSTKATPSSIFAPIGRNPFNAGQQRILEEERERVIARYRDLKEQQRVEREAETLRTKKR</sequence>
<accession>A0ACC2WML5</accession>
<name>A0ACC2WML5_9TREE</name>
<keyword evidence="2" id="KW-1185">Reference proteome</keyword>
<reference evidence="1" key="1">
    <citation type="submission" date="2023-04" db="EMBL/GenBank/DDBJ databases">
        <title>Draft Genome sequencing of Naganishia species isolated from polar environments using Oxford Nanopore Technology.</title>
        <authorList>
            <person name="Leo P."/>
            <person name="Venkateswaran K."/>
        </authorList>
    </citation>
    <scope>NUCLEOTIDE SEQUENCE</scope>
    <source>
        <strain evidence="1">MNA-CCFEE 5262</strain>
    </source>
</reference>
<comment type="caution">
    <text evidence="1">The sequence shown here is derived from an EMBL/GenBank/DDBJ whole genome shotgun (WGS) entry which is preliminary data.</text>
</comment>
<evidence type="ECO:0000313" key="1">
    <source>
        <dbReference type="EMBL" id="KAJ9112410.1"/>
    </source>
</evidence>
<organism evidence="1 2">
    <name type="scientific">Naganishia adeliensis</name>
    <dbReference type="NCBI Taxonomy" id="92952"/>
    <lineage>
        <taxon>Eukaryota</taxon>
        <taxon>Fungi</taxon>
        <taxon>Dikarya</taxon>
        <taxon>Basidiomycota</taxon>
        <taxon>Agaricomycotina</taxon>
        <taxon>Tremellomycetes</taxon>
        <taxon>Filobasidiales</taxon>
        <taxon>Filobasidiaceae</taxon>
        <taxon>Naganishia</taxon>
    </lineage>
</organism>
<protein>
    <submittedName>
        <fullName evidence="1">Uncharacterized protein</fullName>
    </submittedName>
</protein>
<evidence type="ECO:0000313" key="2">
    <source>
        <dbReference type="Proteomes" id="UP001230649"/>
    </source>
</evidence>
<dbReference type="Proteomes" id="UP001230649">
    <property type="component" value="Unassembled WGS sequence"/>
</dbReference>
<proteinExistence type="predicted"/>